<dbReference type="Pfam" id="PF09423">
    <property type="entry name" value="PhoD"/>
    <property type="match status" value="1"/>
</dbReference>
<dbReference type="PANTHER" id="PTHR43606:SF2">
    <property type="entry name" value="ALKALINE PHOSPHATASE FAMILY PROTEIN (AFU_ORTHOLOGUE AFUA_5G03860)"/>
    <property type="match status" value="1"/>
</dbReference>
<evidence type="ECO:0008006" key="5">
    <source>
        <dbReference type="Google" id="ProtNLM"/>
    </source>
</evidence>
<dbReference type="RefSeq" id="WP_103789590.1">
    <property type="nucleotide sequence ID" value="NZ_PQVF01000008.1"/>
</dbReference>
<organism evidence="3 4">
    <name type="scientific">Solitalea longa</name>
    <dbReference type="NCBI Taxonomy" id="2079460"/>
    <lineage>
        <taxon>Bacteria</taxon>
        <taxon>Pseudomonadati</taxon>
        <taxon>Bacteroidota</taxon>
        <taxon>Sphingobacteriia</taxon>
        <taxon>Sphingobacteriales</taxon>
        <taxon>Sphingobacteriaceae</taxon>
        <taxon>Solitalea</taxon>
    </lineage>
</organism>
<dbReference type="Gene3D" id="2.60.40.380">
    <property type="entry name" value="Purple acid phosphatase-like, N-terminal"/>
    <property type="match status" value="1"/>
</dbReference>
<evidence type="ECO:0000313" key="3">
    <source>
        <dbReference type="EMBL" id="POY36126.1"/>
    </source>
</evidence>
<dbReference type="PANTHER" id="PTHR43606">
    <property type="entry name" value="PHOSPHATASE, PUTATIVE (AFU_ORTHOLOGUE AFUA_6G08710)-RELATED"/>
    <property type="match status" value="1"/>
</dbReference>
<evidence type="ECO:0000259" key="2">
    <source>
        <dbReference type="Pfam" id="PF16655"/>
    </source>
</evidence>
<dbReference type="Pfam" id="PF16655">
    <property type="entry name" value="PhoD_N"/>
    <property type="match status" value="1"/>
</dbReference>
<comment type="caution">
    <text evidence="3">The sequence shown here is derived from an EMBL/GenBank/DDBJ whole genome shotgun (WGS) entry which is preliminary data.</text>
</comment>
<dbReference type="InterPro" id="IPR052900">
    <property type="entry name" value="Phospholipid_Metab_Enz"/>
</dbReference>
<proteinExistence type="predicted"/>
<feature type="domain" description="Phospholipase D N-terminal" evidence="2">
    <location>
        <begin position="52"/>
        <end position="148"/>
    </location>
</feature>
<dbReference type="OrthoDB" id="9763616at2"/>
<evidence type="ECO:0000259" key="1">
    <source>
        <dbReference type="Pfam" id="PF09423"/>
    </source>
</evidence>
<reference evidence="3 4" key="1">
    <citation type="submission" date="2018-01" db="EMBL/GenBank/DDBJ databases">
        <authorList>
            <person name="Gaut B.S."/>
            <person name="Morton B.R."/>
            <person name="Clegg M.T."/>
            <person name="Duvall M.R."/>
        </authorList>
    </citation>
    <scope>NUCLEOTIDE SEQUENCE [LARGE SCALE GENOMIC DNA]</scope>
    <source>
        <strain evidence="3 4">HR-AV</strain>
    </source>
</reference>
<gene>
    <name evidence="3" type="ORF">C3K47_13095</name>
</gene>
<dbReference type="InterPro" id="IPR018946">
    <property type="entry name" value="PhoD-like_MPP"/>
</dbReference>
<dbReference type="InterPro" id="IPR032093">
    <property type="entry name" value="PhoD_N"/>
</dbReference>
<dbReference type="Gene3D" id="3.60.21.70">
    <property type="entry name" value="PhoD-like phosphatase"/>
    <property type="match status" value="1"/>
</dbReference>
<evidence type="ECO:0000313" key="4">
    <source>
        <dbReference type="Proteomes" id="UP000236893"/>
    </source>
</evidence>
<dbReference type="Proteomes" id="UP000236893">
    <property type="component" value="Unassembled WGS sequence"/>
</dbReference>
<accession>A0A2S5A0N8</accession>
<feature type="domain" description="PhoD-like phosphatase metallophosphatase" evidence="1">
    <location>
        <begin position="161"/>
        <end position="488"/>
    </location>
</feature>
<dbReference type="InterPro" id="IPR038607">
    <property type="entry name" value="PhoD-like_sf"/>
</dbReference>
<sequence>MKHFTKSLSFYILFVFLFAYNSSFAQIRHISYIDYLRNQGFQLNDDLAPFYHGVASGDPLSDRVIIWTRVTPDRNEASNTNWKLAFPVSWKIATDTAFTQIVRSGDIATDVLKDFTVKIDVTGLFPNTIYYYQFEAFGKKSMIGTTKTLGDEESMEPVKLVLVDGNNYSAGYFNAYQRINELKNVDAVVMVSGYINEGATDEAILNRREIPAAEPSSLQDFRFRYAQYHLDHQLMKTHAKLPFIAIWKNQVVNKATPQSSNWDNKQQAAEQAFLEWMPVRVNNGELQRKISFGKLLDLVMMDTNPTLQNGVVASTEASVEKVAPFMEASHYDWLSKQLINSDATWKILTTNSFFGSVYNAGLDSGTGTDVDRWDNHLNEKNRILEMLQAFNLKNIVVASSGFKTAMANEVAESRSSYNPAAGKYAQLVEVSLPTVSSPGLIDPYSSSGIQTEIRSQNKTDNPHIKLANFKDHGFVEMNISMKKIDVKWNFMKDITVEDQSKPKSTVLLSIPSGKSILE</sequence>
<dbReference type="AlphaFoldDB" id="A0A2S5A0N8"/>
<dbReference type="EMBL" id="PQVF01000008">
    <property type="protein sequence ID" value="POY36126.1"/>
    <property type="molecule type" value="Genomic_DNA"/>
</dbReference>
<keyword evidence="4" id="KW-1185">Reference proteome</keyword>
<protein>
    <recommendedName>
        <fullName evidence="5">PhoD-like phosphatase metallophosphatase domain-containing protein</fullName>
    </recommendedName>
</protein>
<name>A0A2S5A0N8_9SPHI</name>